<feature type="domain" description="Zinc knuckle CX2CX4HX4C" evidence="2">
    <location>
        <begin position="27"/>
        <end position="74"/>
    </location>
</feature>
<dbReference type="PANTHER" id="PTHR31286:SF162">
    <property type="entry name" value="DUF4283 DOMAIN-CONTAINING PROTEIN-RELATED"/>
    <property type="match status" value="1"/>
</dbReference>
<feature type="region of interest" description="Disordered" evidence="1">
    <location>
        <begin position="118"/>
        <end position="247"/>
    </location>
</feature>
<dbReference type="EMBL" id="QGKY02000164">
    <property type="protein sequence ID" value="KAF2594178.1"/>
    <property type="molecule type" value="Genomic_DNA"/>
</dbReference>
<dbReference type="InterPro" id="IPR040256">
    <property type="entry name" value="At4g02000-like"/>
</dbReference>
<feature type="compositionally biased region" description="Basic and acidic residues" evidence="1">
    <location>
        <begin position="586"/>
        <end position="603"/>
    </location>
</feature>
<gene>
    <name evidence="3" type="ORF">F2Q70_00042936</name>
</gene>
<proteinExistence type="predicted"/>
<evidence type="ECO:0000256" key="1">
    <source>
        <dbReference type="SAM" id="MobiDB-lite"/>
    </source>
</evidence>
<name>A0A8S9KKR9_BRACR</name>
<reference evidence="3" key="1">
    <citation type="submission" date="2019-12" db="EMBL/GenBank/DDBJ databases">
        <title>Genome sequencing and annotation of Brassica cretica.</title>
        <authorList>
            <person name="Studholme D.J."/>
            <person name="Sarris P.F."/>
        </authorList>
    </citation>
    <scope>NUCLEOTIDE SEQUENCE</scope>
    <source>
        <strain evidence="3">PFS-102/07</strain>
        <tissue evidence="3">Leaf</tissue>
    </source>
</reference>
<dbReference type="PANTHER" id="PTHR31286">
    <property type="entry name" value="GLYCINE-RICH CELL WALL STRUCTURAL PROTEIN 1.8-LIKE"/>
    <property type="match status" value="1"/>
</dbReference>
<evidence type="ECO:0000259" key="2">
    <source>
        <dbReference type="Pfam" id="PF14392"/>
    </source>
</evidence>
<comment type="caution">
    <text evidence="3">The sequence shown here is derived from an EMBL/GenBank/DDBJ whole genome shotgun (WGS) entry which is preliminary data.</text>
</comment>
<dbReference type="InterPro" id="IPR025836">
    <property type="entry name" value="Zn_knuckle_CX2CX4HX4C"/>
</dbReference>
<feature type="compositionally biased region" description="Basic and acidic residues" evidence="1">
    <location>
        <begin position="501"/>
        <end position="510"/>
    </location>
</feature>
<dbReference type="Pfam" id="PF14392">
    <property type="entry name" value="zf-CCHC_4"/>
    <property type="match status" value="2"/>
</dbReference>
<organism evidence="3">
    <name type="scientific">Brassica cretica</name>
    <name type="common">Mustard</name>
    <dbReference type="NCBI Taxonomy" id="69181"/>
    <lineage>
        <taxon>Eukaryota</taxon>
        <taxon>Viridiplantae</taxon>
        <taxon>Streptophyta</taxon>
        <taxon>Embryophyta</taxon>
        <taxon>Tracheophyta</taxon>
        <taxon>Spermatophyta</taxon>
        <taxon>Magnoliopsida</taxon>
        <taxon>eudicotyledons</taxon>
        <taxon>Gunneridae</taxon>
        <taxon>Pentapetalae</taxon>
        <taxon>rosids</taxon>
        <taxon>malvids</taxon>
        <taxon>Brassicales</taxon>
        <taxon>Brassicaceae</taxon>
        <taxon>Brassiceae</taxon>
        <taxon>Brassica</taxon>
    </lineage>
</organism>
<accession>A0A8S9KKR9</accession>
<feature type="compositionally biased region" description="Basic and acidic residues" evidence="1">
    <location>
        <begin position="138"/>
        <end position="171"/>
    </location>
</feature>
<feature type="compositionally biased region" description="Basic and acidic residues" evidence="1">
    <location>
        <begin position="184"/>
        <end position="201"/>
    </location>
</feature>
<sequence length="725" mass="82318">MREIGSRLGHVNVDTLELAEGRMLIDIDTRRLLKFSRKAESPEGDEVTIEIKYDMLLKHCSTCGMLTHEKEYCPSLGIKDKTLPQLDRPDVFARVQLPAERSQYQLVKKEYRINAKPTQASISYKDRTNRNYNSSRYGHSERKPEFEALSSRENHKGHADRIIRRRNEYSRSSRYGGVQNGKGPYDRHQGTTWREKQRVEHQGPGSSGAPRTRDQDHMETSSVARDAVSYGHASASRTNDHYSMRPRAQSERVQERLIALEDWPVLLSLHLGLILKWKRMLLNILKGLLGHYLLLLWQDGGMVDCEVQNDDKLGMELAEMEDNDVQPVLHKPQKHDAKFPRSSKHGLKQNVPLGIQNKKFEILLRGSPHKRSSSSQETRTAGSRLDHVNVDTLELAEGRMLIDIDTRRPLKFSRNAESPEGDEVTIKIKYDMLFKHCSTCGMLTHEKKYYPSLGIKDKTLPQLDRPDVFARVQLPAEGSQYQLVKKEYGINAKPTQASISYKDRTDRSFDEGMNMSSRYGGVRNGKGPYDRHQGTTWREKQRVEHQGPCSSGAPKTRDQDRVETSPVARDAVSYGHASSSRTNDPLLHETKSSERKSTREAHSTRRLASTIVTPSRIDLEMEENATKRSKGAPRSLSFTTLGDQELTNVAGDDQIIDALNGMDIEDQQDGGMVDCEVQNDDLLGMELAEMDDNDVQPVLHKPQKHDAKFPRSSKHGLKQNVPLGI</sequence>
<feature type="domain" description="Zinc knuckle CX2CX4HX4C" evidence="2">
    <location>
        <begin position="404"/>
        <end position="451"/>
    </location>
</feature>
<protein>
    <recommendedName>
        <fullName evidence="2">Zinc knuckle CX2CX4HX4C domain-containing protein</fullName>
    </recommendedName>
</protein>
<feature type="region of interest" description="Disordered" evidence="1">
    <location>
        <begin position="499"/>
        <end position="607"/>
    </location>
</feature>
<feature type="compositionally biased region" description="Basic and acidic residues" evidence="1">
    <location>
        <begin position="528"/>
        <end position="545"/>
    </location>
</feature>
<dbReference type="AlphaFoldDB" id="A0A8S9KKR9"/>
<feature type="region of interest" description="Disordered" evidence="1">
    <location>
        <begin position="699"/>
        <end position="725"/>
    </location>
</feature>
<feature type="compositionally biased region" description="Basic and acidic residues" evidence="1">
    <location>
        <begin position="238"/>
        <end position="247"/>
    </location>
</feature>
<evidence type="ECO:0000313" key="3">
    <source>
        <dbReference type="EMBL" id="KAF2594178.1"/>
    </source>
</evidence>